<dbReference type="Proteomes" id="UP000031443">
    <property type="component" value="Unassembled WGS sequence"/>
</dbReference>
<dbReference type="InterPro" id="IPR036179">
    <property type="entry name" value="Ig-like_dom_sf"/>
</dbReference>
<dbReference type="EMBL" id="KB523750">
    <property type="protein sequence ID" value="EMP36808.1"/>
    <property type="molecule type" value="Genomic_DNA"/>
</dbReference>
<evidence type="ECO:0000259" key="3">
    <source>
        <dbReference type="PROSITE" id="PS50835"/>
    </source>
</evidence>
<dbReference type="AlphaFoldDB" id="M7BXP5"/>
<dbReference type="InterPro" id="IPR013783">
    <property type="entry name" value="Ig-like_fold"/>
</dbReference>
<dbReference type="Pfam" id="PF07654">
    <property type="entry name" value="C1-set"/>
    <property type="match status" value="1"/>
</dbReference>
<sequence length="136" mass="15021">MQFPHGLVPQAPVLYEISPSEALAPGKQVTLSCQIARFYPKALSVTWYRQKRGEPEFRCLDTLGTHKIVTPDPTAAPDGKSYSVTSQLRFTPSVPEDHGAEYLCSVEHQTLQEPEGKSTGPLELRGTSERDRAGPR</sequence>
<dbReference type="SMART" id="SM00409">
    <property type="entry name" value="IG"/>
    <property type="match status" value="1"/>
</dbReference>
<evidence type="ECO:0000313" key="5">
    <source>
        <dbReference type="Proteomes" id="UP000031443"/>
    </source>
</evidence>
<organism evidence="4 5">
    <name type="scientific">Chelonia mydas</name>
    <name type="common">Green sea-turtle</name>
    <name type="synonym">Chelonia agassizi</name>
    <dbReference type="NCBI Taxonomy" id="8469"/>
    <lineage>
        <taxon>Eukaryota</taxon>
        <taxon>Metazoa</taxon>
        <taxon>Chordata</taxon>
        <taxon>Craniata</taxon>
        <taxon>Vertebrata</taxon>
        <taxon>Euteleostomi</taxon>
        <taxon>Archelosauria</taxon>
        <taxon>Testudinata</taxon>
        <taxon>Testudines</taxon>
        <taxon>Cryptodira</taxon>
        <taxon>Durocryptodira</taxon>
        <taxon>Americhelydia</taxon>
        <taxon>Chelonioidea</taxon>
        <taxon>Cheloniidae</taxon>
        <taxon>Chelonia</taxon>
    </lineage>
</organism>
<dbReference type="InterPro" id="IPR007110">
    <property type="entry name" value="Ig-like_dom"/>
</dbReference>
<feature type="region of interest" description="Disordered" evidence="2">
    <location>
        <begin position="107"/>
        <end position="136"/>
    </location>
</feature>
<protein>
    <submittedName>
        <fullName evidence="4">Tapasin</fullName>
    </submittedName>
</protein>
<feature type="domain" description="Ig-like" evidence="3">
    <location>
        <begin position="12"/>
        <end position="123"/>
    </location>
</feature>
<dbReference type="CDD" id="cd00098">
    <property type="entry name" value="IgC1"/>
    <property type="match status" value="1"/>
</dbReference>
<dbReference type="STRING" id="8469.M7BXP5"/>
<dbReference type="InterPro" id="IPR003599">
    <property type="entry name" value="Ig_sub"/>
</dbReference>
<proteinExistence type="predicted"/>
<dbReference type="Gene3D" id="2.60.40.10">
    <property type="entry name" value="Immunoglobulins"/>
    <property type="match status" value="1"/>
</dbReference>
<feature type="compositionally biased region" description="Basic and acidic residues" evidence="2">
    <location>
        <begin position="126"/>
        <end position="136"/>
    </location>
</feature>
<dbReference type="PANTHER" id="PTHR23411">
    <property type="entry name" value="TAPASIN"/>
    <property type="match status" value="1"/>
</dbReference>
<dbReference type="InterPro" id="IPR050380">
    <property type="entry name" value="Immune_Resp_Modulators"/>
</dbReference>
<dbReference type="SUPFAM" id="SSF48726">
    <property type="entry name" value="Immunoglobulin"/>
    <property type="match status" value="1"/>
</dbReference>
<dbReference type="PROSITE" id="PS50835">
    <property type="entry name" value="IG_LIKE"/>
    <property type="match status" value="1"/>
</dbReference>
<dbReference type="SMART" id="SM00407">
    <property type="entry name" value="IGc1"/>
    <property type="match status" value="1"/>
</dbReference>
<evidence type="ECO:0000313" key="4">
    <source>
        <dbReference type="EMBL" id="EMP36808.1"/>
    </source>
</evidence>
<keyword evidence="1" id="KW-0393">Immunoglobulin domain</keyword>
<reference evidence="5" key="1">
    <citation type="journal article" date="2013" name="Nat. Genet.">
        <title>The draft genomes of soft-shell turtle and green sea turtle yield insights into the development and evolution of the turtle-specific body plan.</title>
        <authorList>
            <person name="Wang Z."/>
            <person name="Pascual-Anaya J."/>
            <person name="Zadissa A."/>
            <person name="Li W."/>
            <person name="Niimura Y."/>
            <person name="Huang Z."/>
            <person name="Li C."/>
            <person name="White S."/>
            <person name="Xiong Z."/>
            <person name="Fang D."/>
            <person name="Wang B."/>
            <person name="Ming Y."/>
            <person name="Chen Y."/>
            <person name="Zheng Y."/>
            <person name="Kuraku S."/>
            <person name="Pignatelli M."/>
            <person name="Herrero J."/>
            <person name="Beal K."/>
            <person name="Nozawa M."/>
            <person name="Li Q."/>
            <person name="Wang J."/>
            <person name="Zhang H."/>
            <person name="Yu L."/>
            <person name="Shigenobu S."/>
            <person name="Wang J."/>
            <person name="Liu J."/>
            <person name="Flicek P."/>
            <person name="Searle S."/>
            <person name="Wang J."/>
            <person name="Kuratani S."/>
            <person name="Yin Y."/>
            <person name="Aken B."/>
            <person name="Zhang G."/>
            <person name="Irie N."/>
        </authorList>
    </citation>
    <scope>NUCLEOTIDE SEQUENCE [LARGE SCALE GENOMIC DNA]</scope>
</reference>
<keyword evidence="5" id="KW-1185">Reference proteome</keyword>
<evidence type="ECO:0000256" key="1">
    <source>
        <dbReference type="ARBA" id="ARBA00023319"/>
    </source>
</evidence>
<dbReference type="InterPro" id="IPR003597">
    <property type="entry name" value="Ig_C1-set"/>
</dbReference>
<evidence type="ECO:0000256" key="2">
    <source>
        <dbReference type="SAM" id="MobiDB-lite"/>
    </source>
</evidence>
<gene>
    <name evidence="4" type="ORF">UY3_06005</name>
</gene>
<name>M7BXP5_CHEMY</name>
<accession>M7BXP5</accession>